<dbReference type="EMBL" id="JAYWIO010000006">
    <property type="protein sequence ID" value="KAK7256515.1"/>
    <property type="molecule type" value="Genomic_DNA"/>
</dbReference>
<gene>
    <name evidence="2" type="ORF">RIF29_29966</name>
</gene>
<keyword evidence="1" id="KW-1133">Transmembrane helix</keyword>
<accession>A0AAN9EKN2</accession>
<keyword evidence="3" id="KW-1185">Reference proteome</keyword>
<evidence type="ECO:0000256" key="1">
    <source>
        <dbReference type="SAM" id="Phobius"/>
    </source>
</evidence>
<proteinExistence type="predicted"/>
<dbReference type="AlphaFoldDB" id="A0AAN9EKN2"/>
<keyword evidence="1" id="KW-0472">Membrane</keyword>
<feature type="transmembrane region" description="Helical" evidence="1">
    <location>
        <begin position="52"/>
        <end position="77"/>
    </location>
</feature>
<keyword evidence="1" id="KW-0812">Transmembrane</keyword>
<reference evidence="2 3" key="1">
    <citation type="submission" date="2024-01" db="EMBL/GenBank/DDBJ databases">
        <title>The genomes of 5 underutilized Papilionoideae crops provide insights into root nodulation and disease resistanc.</title>
        <authorList>
            <person name="Yuan L."/>
        </authorList>
    </citation>
    <scope>NUCLEOTIDE SEQUENCE [LARGE SCALE GENOMIC DNA]</scope>
    <source>
        <strain evidence="2">ZHUSHIDOU_FW_LH</strain>
        <tissue evidence="2">Leaf</tissue>
    </source>
</reference>
<name>A0AAN9EKN2_CROPI</name>
<feature type="transmembrane region" description="Helical" evidence="1">
    <location>
        <begin position="89"/>
        <end position="112"/>
    </location>
</feature>
<evidence type="ECO:0000313" key="3">
    <source>
        <dbReference type="Proteomes" id="UP001372338"/>
    </source>
</evidence>
<sequence length="142" mass="15966">MKLVLKLDMGDDKDKKKAFKTISTHSGFVFLAAENEAPKNALNQVLIHLLYLIYHILIHLEPFNILSLIFVLFFCWLRYLAADGGGGSCFLLLLLLLRIAVAVGDCLVFLVVLSLRDKVKICSWLPLGSLMLYLVESKMPTL</sequence>
<organism evidence="2 3">
    <name type="scientific">Crotalaria pallida</name>
    <name type="common">Smooth rattlebox</name>
    <name type="synonym">Crotalaria striata</name>
    <dbReference type="NCBI Taxonomy" id="3830"/>
    <lineage>
        <taxon>Eukaryota</taxon>
        <taxon>Viridiplantae</taxon>
        <taxon>Streptophyta</taxon>
        <taxon>Embryophyta</taxon>
        <taxon>Tracheophyta</taxon>
        <taxon>Spermatophyta</taxon>
        <taxon>Magnoliopsida</taxon>
        <taxon>eudicotyledons</taxon>
        <taxon>Gunneridae</taxon>
        <taxon>Pentapetalae</taxon>
        <taxon>rosids</taxon>
        <taxon>fabids</taxon>
        <taxon>Fabales</taxon>
        <taxon>Fabaceae</taxon>
        <taxon>Papilionoideae</taxon>
        <taxon>50 kb inversion clade</taxon>
        <taxon>genistoids sensu lato</taxon>
        <taxon>core genistoids</taxon>
        <taxon>Crotalarieae</taxon>
        <taxon>Crotalaria</taxon>
    </lineage>
</organism>
<comment type="caution">
    <text evidence="2">The sequence shown here is derived from an EMBL/GenBank/DDBJ whole genome shotgun (WGS) entry which is preliminary data.</text>
</comment>
<dbReference type="Proteomes" id="UP001372338">
    <property type="component" value="Unassembled WGS sequence"/>
</dbReference>
<protein>
    <submittedName>
        <fullName evidence="2">Uncharacterized protein</fullName>
    </submittedName>
</protein>
<evidence type="ECO:0000313" key="2">
    <source>
        <dbReference type="EMBL" id="KAK7256515.1"/>
    </source>
</evidence>